<dbReference type="EMBL" id="JARKIE010000205">
    <property type="protein sequence ID" value="KAJ7667162.1"/>
    <property type="molecule type" value="Genomic_DNA"/>
</dbReference>
<name>A0AAD7CWR1_MYCRO</name>
<protein>
    <submittedName>
        <fullName evidence="1">Uncharacterized protein</fullName>
    </submittedName>
</protein>
<accession>A0AAD7CWR1</accession>
<comment type="caution">
    <text evidence="1">The sequence shown here is derived from an EMBL/GenBank/DDBJ whole genome shotgun (WGS) entry which is preliminary data.</text>
</comment>
<organism evidence="1 2">
    <name type="scientific">Mycena rosella</name>
    <name type="common">Pink bonnet</name>
    <name type="synonym">Agaricus rosellus</name>
    <dbReference type="NCBI Taxonomy" id="1033263"/>
    <lineage>
        <taxon>Eukaryota</taxon>
        <taxon>Fungi</taxon>
        <taxon>Dikarya</taxon>
        <taxon>Basidiomycota</taxon>
        <taxon>Agaricomycotina</taxon>
        <taxon>Agaricomycetes</taxon>
        <taxon>Agaricomycetidae</taxon>
        <taxon>Agaricales</taxon>
        <taxon>Marasmiineae</taxon>
        <taxon>Mycenaceae</taxon>
        <taxon>Mycena</taxon>
    </lineage>
</organism>
<reference evidence="1" key="1">
    <citation type="submission" date="2023-03" db="EMBL/GenBank/DDBJ databases">
        <title>Massive genome expansion in bonnet fungi (Mycena s.s.) driven by repeated elements and novel gene families across ecological guilds.</title>
        <authorList>
            <consortium name="Lawrence Berkeley National Laboratory"/>
            <person name="Harder C.B."/>
            <person name="Miyauchi S."/>
            <person name="Viragh M."/>
            <person name="Kuo A."/>
            <person name="Thoen E."/>
            <person name="Andreopoulos B."/>
            <person name="Lu D."/>
            <person name="Skrede I."/>
            <person name="Drula E."/>
            <person name="Henrissat B."/>
            <person name="Morin E."/>
            <person name="Kohler A."/>
            <person name="Barry K."/>
            <person name="LaButti K."/>
            <person name="Morin E."/>
            <person name="Salamov A."/>
            <person name="Lipzen A."/>
            <person name="Mereny Z."/>
            <person name="Hegedus B."/>
            <person name="Baldrian P."/>
            <person name="Stursova M."/>
            <person name="Weitz H."/>
            <person name="Taylor A."/>
            <person name="Grigoriev I.V."/>
            <person name="Nagy L.G."/>
            <person name="Martin F."/>
            <person name="Kauserud H."/>
        </authorList>
    </citation>
    <scope>NUCLEOTIDE SEQUENCE</scope>
    <source>
        <strain evidence="1">CBHHK067</strain>
    </source>
</reference>
<keyword evidence="2" id="KW-1185">Reference proteome</keyword>
<evidence type="ECO:0000313" key="2">
    <source>
        <dbReference type="Proteomes" id="UP001221757"/>
    </source>
</evidence>
<evidence type="ECO:0000313" key="1">
    <source>
        <dbReference type="EMBL" id="KAJ7667162.1"/>
    </source>
</evidence>
<sequence length="202" mass="23734">SMENPGDQDPGMVELIQSNECAEVIIQHHLENPPHVRHPSDECCNRCDPTLHVEREYQWIEVDPAPSTGPKSTKKSTEDQRKTIYNKLVAWRLDHWRQYWKQRWPSYGPKSLIPDSDLEDLSIHPRKIFCIENMRRYTHIVHWLDLSPSLFDALQNICGELNLLLDVIIEEPAVEEPQQKRCKRTTVDKPQVLQEGEMIMEF</sequence>
<dbReference type="AlphaFoldDB" id="A0AAD7CWR1"/>
<gene>
    <name evidence="1" type="ORF">B0H17DRAFT_950650</name>
</gene>
<dbReference type="Proteomes" id="UP001221757">
    <property type="component" value="Unassembled WGS sequence"/>
</dbReference>
<proteinExistence type="predicted"/>
<feature type="non-terminal residue" evidence="1">
    <location>
        <position position="1"/>
    </location>
</feature>